<dbReference type="STRING" id="52838.A0A4V4H8P7"/>
<comment type="caution">
    <text evidence="1">The sequence shown here is derived from an EMBL/GenBank/DDBJ whole genome shotgun (WGS) entry which is preliminary data.</text>
</comment>
<dbReference type="AlphaFoldDB" id="A0A4V4H8P7"/>
<accession>A0A4V4H8P7</accession>
<evidence type="ECO:0000313" key="1">
    <source>
        <dbReference type="EMBL" id="THU68545.1"/>
    </source>
</evidence>
<sequence>MESQVSGKYSVDELVYVLLRTSKKESTEKDEEAVGEVPASPVATIKPVIPDKEQVVGPIPAPLKVLPPIAEQEQRELFQWILEEKRKVKPGDRAEKKKIDEEKALLKHCLYPNEFCTGQIQPQDRSHRAGLAPTATLQSMYPFVTLPGRSKS</sequence>
<proteinExistence type="predicted"/>
<evidence type="ECO:0000313" key="2">
    <source>
        <dbReference type="Proteomes" id="UP000317650"/>
    </source>
</evidence>
<dbReference type="Proteomes" id="UP000317650">
    <property type="component" value="Chromosome 8"/>
</dbReference>
<gene>
    <name evidence="1" type="ORF">C4D60_Mb08t05020</name>
</gene>
<dbReference type="PANTHER" id="PTHR34364:SF1">
    <property type="entry name" value="WAS_WASL-INTERACTING FAMILY PROTEIN"/>
    <property type="match status" value="1"/>
</dbReference>
<dbReference type="PANTHER" id="PTHR34364">
    <property type="entry name" value="WAS/WASL-INTERACTING FAMILY PROTEIN"/>
    <property type="match status" value="1"/>
</dbReference>
<dbReference type="EMBL" id="PYDT01000002">
    <property type="protein sequence ID" value="THU68545.1"/>
    <property type="molecule type" value="Genomic_DNA"/>
</dbReference>
<name>A0A4V4H8P7_MUSBA</name>
<keyword evidence="2" id="KW-1185">Reference proteome</keyword>
<organism evidence="1 2">
    <name type="scientific">Musa balbisiana</name>
    <name type="common">Banana</name>
    <dbReference type="NCBI Taxonomy" id="52838"/>
    <lineage>
        <taxon>Eukaryota</taxon>
        <taxon>Viridiplantae</taxon>
        <taxon>Streptophyta</taxon>
        <taxon>Embryophyta</taxon>
        <taxon>Tracheophyta</taxon>
        <taxon>Spermatophyta</taxon>
        <taxon>Magnoliopsida</taxon>
        <taxon>Liliopsida</taxon>
        <taxon>Zingiberales</taxon>
        <taxon>Musaceae</taxon>
        <taxon>Musa</taxon>
    </lineage>
</organism>
<protein>
    <submittedName>
        <fullName evidence="1">Uncharacterized protein</fullName>
    </submittedName>
</protein>
<reference evidence="1 2" key="1">
    <citation type="journal article" date="2019" name="Nat. Plants">
        <title>Genome sequencing of Musa balbisiana reveals subgenome evolution and function divergence in polyploid bananas.</title>
        <authorList>
            <person name="Yao X."/>
        </authorList>
    </citation>
    <scope>NUCLEOTIDE SEQUENCE [LARGE SCALE GENOMIC DNA]</scope>
    <source>
        <strain evidence="2">cv. DH-PKW</strain>
        <tissue evidence="1">Leaves</tissue>
    </source>
</reference>